<protein>
    <submittedName>
        <fullName evidence="1">Uncharacterized protein</fullName>
    </submittedName>
</protein>
<proteinExistence type="predicted"/>
<dbReference type="OrthoDB" id="5609210at2"/>
<name>A0A0W0VR35_9GAMM</name>
<accession>A0A0W0VR35</accession>
<sequence>MSETIDDITVSYSENGVETTKELDKEILSKGAWTTILFRYQDWDNSKQAYGPVKYSIRRYQKRNNQYWQKSKFNISSEEQARKIIHILSNWLEKDSKSE</sequence>
<evidence type="ECO:0000313" key="1">
    <source>
        <dbReference type="EMBL" id="KTD22593.1"/>
    </source>
</evidence>
<dbReference type="RefSeq" id="WP_058528486.1">
    <property type="nucleotide sequence ID" value="NZ_CAAAHZ010000001.1"/>
</dbReference>
<organism evidence="1 2">
    <name type="scientific">Legionella londiniensis</name>
    <dbReference type="NCBI Taxonomy" id="45068"/>
    <lineage>
        <taxon>Bacteria</taxon>
        <taxon>Pseudomonadati</taxon>
        <taxon>Pseudomonadota</taxon>
        <taxon>Gammaproteobacteria</taxon>
        <taxon>Legionellales</taxon>
        <taxon>Legionellaceae</taxon>
        <taxon>Legionella</taxon>
    </lineage>
</organism>
<dbReference type="Proteomes" id="UP000054997">
    <property type="component" value="Unassembled WGS sequence"/>
</dbReference>
<keyword evidence="2" id="KW-1185">Reference proteome</keyword>
<dbReference type="PATRIC" id="fig|45068.5.peg.503"/>
<comment type="caution">
    <text evidence="1">The sequence shown here is derived from an EMBL/GenBank/DDBJ whole genome shotgun (WGS) entry which is preliminary data.</text>
</comment>
<dbReference type="EMBL" id="LNYK01000007">
    <property type="protein sequence ID" value="KTD22593.1"/>
    <property type="molecule type" value="Genomic_DNA"/>
</dbReference>
<dbReference type="AlphaFoldDB" id="A0A0W0VR35"/>
<reference evidence="1 2" key="1">
    <citation type="submission" date="2015-11" db="EMBL/GenBank/DDBJ databases">
        <title>Genomic analysis of 38 Legionella species identifies large and diverse effector repertoires.</title>
        <authorList>
            <person name="Burstein D."/>
            <person name="Amaro F."/>
            <person name="Zusman T."/>
            <person name="Lifshitz Z."/>
            <person name="Cohen O."/>
            <person name="Gilbert J.A."/>
            <person name="Pupko T."/>
            <person name="Shuman H.A."/>
            <person name="Segal G."/>
        </authorList>
    </citation>
    <scope>NUCLEOTIDE SEQUENCE [LARGE SCALE GENOMIC DNA]</scope>
    <source>
        <strain evidence="1 2">ATCC 49505</strain>
    </source>
</reference>
<dbReference type="STRING" id="45068.Llon_0467"/>
<evidence type="ECO:0000313" key="2">
    <source>
        <dbReference type="Proteomes" id="UP000054997"/>
    </source>
</evidence>
<gene>
    <name evidence="1" type="ORF">Llon_0467</name>
</gene>